<evidence type="ECO:0000256" key="4">
    <source>
        <dbReference type="ARBA" id="ARBA00022630"/>
    </source>
</evidence>
<dbReference type="Proteomes" id="UP000578531">
    <property type="component" value="Unassembled WGS sequence"/>
</dbReference>
<name>A0A8H6CI22_9LECA</name>
<evidence type="ECO:0000256" key="8">
    <source>
        <dbReference type="ARBA" id="ARBA00039101"/>
    </source>
</evidence>
<dbReference type="GO" id="GO:0003884">
    <property type="term" value="F:D-amino-acid oxidase activity"/>
    <property type="evidence" value="ECO:0007669"/>
    <property type="project" value="UniProtKB-EC"/>
</dbReference>
<organism evidence="13 14">
    <name type="scientific">Letharia columbiana</name>
    <dbReference type="NCBI Taxonomy" id="112416"/>
    <lineage>
        <taxon>Eukaryota</taxon>
        <taxon>Fungi</taxon>
        <taxon>Dikarya</taxon>
        <taxon>Ascomycota</taxon>
        <taxon>Pezizomycotina</taxon>
        <taxon>Lecanoromycetes</taxon>
        <taxon>OSLEUM clade</taxon>
        <taxon>Lecanoromycetidae</taxon>
        <taxon>Lecanorales</taxon>
        <taxon>Lecanorineae</taxon>
        <taxon>Parmeliaceae</taxon>
        <taxon>Letharia</taxon>
    </lineage>
</organism>
<dbReference type="PIRSF" id="PIRSF000189">
    <property type="entry name" value="D-aa_oxidase"/>
    <property type="match status" value="1"/>
</dbReference>
<feature type="binding site" evidence="10">
    <location>
        <position position="334"/>
    </location>
    <ligand>
        <name>D-dopa</name>
        <dbReference type="ChEBI" id="CHEBI:149689"/>
    </ligand>
</feature>
<feature type="domain" description="FAD dependent oxidoreductase" evidence="12">
    <location>
        <begin position="5"/>
        <end position="349"/>
    </location>
</feature>
<keyword evidence="4" id="KW-0285">Flavoprotein</keyword>
<dbReference type="SUPFAM" id="SSF54373">
    <property type="entry name" value="FAD-linked reductases, C-terminal domain"/>
    <property type="match status" value="1"/>
</dbReference>
<feature type="binding site" evidence="10">
    <location>
        <position position="307"/>
    </location>
    <ligand>
        <name>D-dopa</name>
        <dbReference type="ChEBI" id="CHEBI:149689"/>
    </ligand>
</feature>
<comment type="subcellular location">
    <subcellularLocation>
        <location evidence="2">Peroxisome matrix</location>
    </subcellularLocation>
</comment>
<dbReference type="GeneID" id="59294782"/>
<keyword evidence="14" id="KW-1185">Reference proteome</keyword>
<evidence type="ECO:0000313" key="13">
    <source>
        <dbReference type="EMBL" id="KAF6223823.1"/>
    </source>
</evidence>
<dbReference type="PANTHER" id="PTHR11530">
    <property type="entry name" value="D-AMINO ACID OXIDASE"/>
    <property type="match status" value="1"/>
</dbReference>
<evidence type="ECO:0000256" key="10">
    <source>
        <dbReference type="PIRSR" id="PIRSR000189-1"/>
    </source>
</evidence>
<keyword evidence="11" id="KW-0812">Transmembrane</keyword>
<dbReference type="AlphaFoldDB" id="A0A8H6CI22"/>
<keyword evidence="5 10" id="KW-0274">FAD</keyword>
<evidence type="ECO:0000256" key="6">
    <source>
        <dbReference type="ARBA" id="ARBA00023002"/>
    </source>
</evidence>
<dbReference type="GO" id="GO:0019478">
    <property type="term" value="P:D-amino acid catabolic process"/>
    <property type="evidence" value="ECO:0007669"/>
    <property type="project" value="TreeGrafter"/>
</dbReference>
<evidence type="ECO:0000256" key="2">
    <source>
        <dbReference type="ARBA" id="ARBA00004253"/>
    </source>
</evidence>
<dbReference type="FunFam" id="3.30.9.10:FF:000018">
    <property type="entry name" value="D-amino acid oxidase, putative"/>
    <property type="match status" value="1"/>
</dbReference>
<evidence type="ECO:0000259" key="12">
    <source>
        <dbReference type="Pfam" id="PF01266"/>
    </source>
</evidence>
<protein>
    <recommendedName>
        <fullName evidence="8">D-amino-acid oxidase</fullName>
        <ecNumber evidence="8">1.4.3.3</ecNumber>
    </recommendedName>
</protein>
<dbReference type="PANTHER" id="PTHR11530:SF16">
    <property type="entry name" value="D-AMINO ACID OXIDASE (AFU_ORTHOLOGUE AFUA_5G11290)"/>
    <property type="match status" value="1"/>
</dbReference>
<dbReference type="InterPro" id="IPR006076">
    <property type="entry name" value="FAD-dep_OxRdtase"/>
</dbReference>
<evidence type="ECO:0000256" key="3">
    <source>
        <dbReference type="ARBA" id="ARBA00006730"/>
    </source>
</evidence>
<evidence type="ECO:0000256" key="11">
    <source>
        <dbReference type="SAM" id="Phobius"/>
    </source>
</evidence>
<keyword evidence="7" id="KW-0576">Peroxisome</keyword>
<comment type="cofactor">
    <cofactor evidence="1 10">
        <name>FAD</name>
        <dbReference type="ChEBI" id="CHEBI:57692"/>
    </cofactor>
</comment>
<dbReference type="OrthoDB" id="409956at2759"/>
<comment type="similarity">
    <text evidence="3">Belongs to the DAMOX/DASOX family.</text>
</comment>
<dbReference type="Gene3D" id="3.30.9.10">
    <property type="entry name" value="D-Amino Acid Oxidase, subunit A, domain 2"/>
    <property type="match status" value="1"/>
</dbReference>
<keyword evidence="11" id="KW-1133">Transmembrane helix</keyword>
<evidence type="ECO:0000256" key="7">
    <source>
        <dbReference type="ARBA" id="ARBA00023140"/>
    </source>
</evidence>
<reference evidence="13 14" key="1">
    <citation type="journal article" date="2020" name="Genomics">
        <title>Complete, high-quality genomes from long-read metagenomic sequencing of two wolf lichen thalli reveals enigmatic genome architecture.</title>
        <authorList>
            <person name="McKenzie S.K."/>
            <person name="Walston R.F."/>
            <person name="Allen J.L."/>
        </authorList>
    </citation>
    <scope>NUCLEOTIDE SEQUENCE [LARGE SCALE GENOMIC DNA]</scope>
    <source>
        <strain evidence="13">WasteWater2</strain>
    </source>
</reference>
<keyword evidence="11" id="KW-0472">Membrane</keyword>
<feature type="binding site" evidence="10">
    <location>
        <position position="244"/>
    </location>
    <ligand>
        <name>D-dopa</name>
        <dbReference type="ChEBI" id="CHEBI:149689"/>
    </ligand>
</feature>
<feature type="transmembrane region" description="Helical" evidence="11">
    <location>
        <begin position="6"/>
        <end position="26"/>
    </location>
</feature>
<comment type="caution">
    <text evidence="13">The sequence shown here is derived from an EMBL/GenBank/DDBJ whole genome shotgun (WGS) entry which is preliminary data.</text>
</comment>
<dbReference type="Gene3D" id="3.40.50.720">
    <property type="entry name" value="NAD(P)-binding Rossmann-like Domain"/>
    <property type="match status" value="1"/>
</dbReference>
<accession>A0A8H6CI22</accession>
<dbReference type="EC" id="1.4.3.3" evidence="8"/>
<evidence type="ECO:0000313" key="14">
    <source>
        <dbReference type="Proteomes" id="UP000578531"/>
    </source>
</evidence>
<dbReference type="RefSeq" id="XP_037158135.1">
    <property type="nucleotide sequence ID" value="XM_037314979.1"/>
</dbReference>
<dbReference type="GO" id="GO:0005782">
    <property type="term" value="C:peroxisomal matrix"/>
    <property type="evidence" value="ECO:0007669"/>
    <property type="project" value="UniProtKB-SubCell"/>
</dbReference>
<dbReference type="Pfam" id="PF01266">
    <property type="entry name" value="DAO"/>
    <property type="match status" value="1"/>
</dbReference>
<evidence type="ECO:0000256" key="5">
    <source>
        <dbReference type="ARBA" id="ARBA00022827"/>
    </source>
</evidence>
<proteinExistence type="inferred from homology"/>
<dbReference type="EMBL" id="JACCJC010000131">
    <property type="protein sequence ID" value="KAF6223823.1"/>
    <property type="molecule type" value="Genomic_DNA"/>
</dbReference>
<dbReference type="GO" id="GO:0071949">
    <property type="term" value="F:FAD binding"/>
    <property type="evidence" value="ECO:0007669"/>
    <property type="project" value="InterPro"/>
</dbReference>
<sequence length="361" mass="38747">MSETRIVVVGAGVAGLTTALLLSRIAKYNITVAAKHMPGDYDIEYASPWAGADYLPVSAPGTEAAEWDRNTWTELEKLARHSPEAGVHFQDAFIYSRNTDFEGSEGSALGKAMSSDPWYKDIVPNFRKIPKSQLPAGFDDGTCFRSVCINTAIYLPWLTSECLKAGVVLKRGVFGHISEAAHTHHSGQKAELIVNCTGLSAGKIGGVEDKSMVPARGQTVLVRNEAIGIVGGSGTDDGDDEVCYVIPRAAGGGTILGGCYQEGNWDSQFDPNLANRIMKRAVELCPSLTDGKGIEHLSVIRHGVGLRPVRLRGTRIEKEKINGVWVVHNYGHGGYGYQSSYGCSQAAVKLVGEALAVRARL</sequence>
<comment type="catalytic activity">
    <reaction evidence="9">
        <text>a D-alpha-amino acid + O2 + H2O = a 2-oxocarboxylate + H2O2 + NH4(+)</text>
        <dbReference type="Rhea" id="RHEA:21816"/>
        <dbReference type="ChEBI" id="CHEBI:15377"/>
        <dbReference type="ChEBI" id="CHEBI:15379"/>
        <dbReference type="ChEBI" id="CHEBI:16240"/>
        <dbReference type="ChEBI" id="CHEBI:28938"/>
        <dbReference type="ChEBI" id="CHEBI:35179"/>
        <dbReference type="ChEBI" id="CHEBI:59871"/>
        <dbReference type="EC" id="1.4.3.3"/>
    </reaction>
    <physiologicalReaction direction="left-to-right" evidence="9">
        <dbReference type="Rhea" id="RHEA:21817"/>
    </physiologicalReaction>
</comment>
<keyword evidence="6" id="KW-0560">Oxidoreductase</keyword>
<dbReference type="InterPro" id="IPR023209">
    <property type="entry name" value="DAO"/>
</dbReference>
<gene>
    <name evidence="13" type="ORF">HO173_013154</name>
</gene>
<evidence type="ECO:0000256" key="9">
    <source>
        <dbReference type="ARBA" id="ARBA00049547"/>
    </source>
</evidence>
<evidence type="ECO:0000256" key="1">
    <source>
        <dbReference type="ARBA" id="ARBA00001974"/>
    </source>
</evidence>
<feature type="binding site" evidence="10">
    <location>
        <position position="197"/>
    </location>
    <ligand>
        <name>FAD</name>
        <dbReference type="ChEBI" id="CHEBI:57692"/>
    </ligand>
</feature>
<dbReference type="SUPFAM" id="SSF51971">
    <property type="entry name" value="Nucleotide-binding domain"/>
    <property type="match status" value="1"/>
</dbReference>